<dbReference type="EMBL" id="JAMPLM010000024">
    <property type="protein sequence ID" value="MEP1060939.1"/>
    <property type="molecule type" value="Genomic_DNA"/>
</dbReference>
<protein>
    <recommendedName>
        <fullName evidence="4">DUF4469 domain-containing protein</fullName>
    </recommendedName>
</protein>
<evidence type="ECO:0000256" key="1">
    <source>
        <dbReference type="SAM" id="MobiDB-lite"/>
    </source>
</evidence>
<sequence>MSQKESFRHQPSTALRAGIQSLQVVHPSPSSDTSRRRGKESNAAPFVLRPRLLQVQLIAEQEEEEDARSGQLQLQTNLTIGAKQRVVMVLNEWNVERPASYLFDAPKPEGDSTSVTIPFQAVKPGDYLVRLMIDGAESQLQVDDNPDSPTYEWYVGPRVTLA</sequence>
<evidence type="ECO:0000313" key="2">
    <source>
        <dbReference type="EMBL" id="MEP1060939.1"/>
    </source>
</evidence>
<evidence type="ECO:0000313" key="3">
    <source>
        <dbReference type="Proteomes" id="UP001476950"/>
    </source>
</evidence>
<organism evidence="2 3">
    <name type="scientific">Stenomitos frigidus AS-A4</name>
    <dbReference type="NCBI Taxonomy" id="2933935"/>
    <lineage>
        <taxon>Bacteria</taxon>
        <taxon>Bacillati</taxon>
        <taxon>Cyanobacteriota</taxon>
        <taxon>Cyanophyceae</taxon>
        <taxon>Leptolyngbyales</taxon>
        <taxon>Leptolyngbyaceae</taxon>
        <taxon>Stenomitos</taxon>
    </lineage>
</organism>
<proteinExistence type="predicted"/>
<gene>
    <name evidence="2" type="ORF">NDI38_21125</name>
</gene>
<keyword evidence="3" id="KW-1185">Reference proteome</keyword>
<accession>A0ABV0KNY4</accession>
<evidence type="ECO:0008006" key="4">
    <source>
        <dbReference type="Google" id="ProtNLM"/>
    </source>
</evidence>
<dbReference type="RefSeq" id="WP_190446637.1">
    <property type="nucleotide sequence ID" value="NZ_JAMPLM010000024.1"/>
</dbReference>
<feature type="compositionally biased region" description="Polar residues" evidence="1">
    <location>
        <begin position="20"/>
        <end position="32"/>
    </location>
</feature>
<dbReference type="Proteomes" id="UP001476950">
    <property type="component" value="Unassembled WGS sequence"/>
</dbReference>
<name>A0ABV0KNY4_9CYAN</name>
<comment type="caution">
    <text evidence="2">The sequence shown here is derived from an EMBL/GenBank/DDBJ whole genome shotgun (WGS) entry which is preliminary data.</text>
</comment>
<reference evidence="2 3" key="1">
    <citation type="submission" date="2022-04" db="EMBL/GenBank/DDBJ databases">
        <title>Positive selection, recombination, and allopatry shape intraspecific diversity of widespread and dominant cyanobacteria.</title>
        <authorList>
            <person name="Wei J."/>
            <person name="Shu W."/>
            <person name="Hu C."/>
        </authorList>
    </citation>
    <scope>NUCLEOTIDE SEQUENCE [LARGE SCALE GENOMIC DNA]</scope>
    <source>
        <strain evidence="2 3">AS-A4</strain>
    </source>
</reference>
<feature type="region of interest" description="Disordered" evidence="1">
    <location>
        <begin position="1"/>
        <end position="43"/>
    </location>
</feature>